<accession>A0A0N4X8D6</accession>
<keyword evidence="1" id="KW-0646">Protease inhibitor</keyword>
<dbReference type="InterPro" id="IPR036084">
    <property type="entry name" value="Ser_inhib-like_sf"/>
</dbReference>
<keyword evidence="2" id="KW-0732">Signal</keyword>
<sequence length="310" mass="33817">MWRLSFLIIPLYSAVLHDTSRTVARLCTTPECSAGTDCLQYRGEGKCYNTTCPINEVFSLCPSMCEPSCNSTETNCDQTCGPPACECRPGYVRYSGKCVPPDLCPQGLPTTTNSAQPTCAVLDIDCLPGFHCEDTATGMRCAPNQDRNPSIPLQSLLCDRLCLAGSHCEVVKGEPECVLNKKLPSSKTTASHPCAEVVCPQGQYCELLDEIPKCVPLPGPCAAVFCAAGRCIEYDNTFGCFNTTCGLNEEFKICATCEKTCDSVTKKCEDKCHPPACQCLKGYIRQNGECIKGDKCDTSRQYRYGPKRYT</sequence>
<name>A0A0N4X8D6_HAEPC</name>
<evidence type="ECO:0000259" key="3">
    <source>
        <dbReference type="SMART" id="SM00274"/>
    </source>
</evidence>
<feature type="domain" description="Follistatin-like" evidence="3">
    <location>
        <begin position="193"/>
        <end position="215"/>
    </location>
</feature>
<protein>
    <submittedName>
        <fullName evidence="6">TIL domain-containing protein</fullName>
    </submittedName>
</protein>
<dbReference type="OMA" id="CFNMSCH"/>
<dbReference type="Gene3D" id="2.10.25.10">
    <property type="entry name" value="Laminin"/>
    <property type="match status" value="2"/>
</dbReference>
<gene>
    <name evidence="4" type="ORF">HPLM_LOCUS20620</name>
</gene>
<reference evidence="4 5" key="2">
    <citation type="submission" date="2018-11" db="EMBL/GenBank/DDBJ databases">
        <authorList>
            <consortium name="Pathogen Informatics"/>
        </authorList>
    </citation>
    <scope>NUCLEOTIDE SEQUENCE [LARGE SCALE GENOMIC DNA]</scope>
    <source>
        <strain evidence="4 5">MHpl1</strain>
    </source>
</reference>
<dbReference type="CDD" id="cd19941">
    <property type="entry name" value="TIL"/>
    <property type="match status" value="2"/>
</dbReference>
<reference evidence="6" key="1">
    <citation type="submission" date="2017-02" db="UniProtKB">
        <authorList>
            <consortium name="WormBaseParasite"/>
        </authorList>
    </citation>
    <scope>IDENTIFICATION</scope>
</reference>
<dbReference type="SMART" id="SM00274">
    <property type="entry name" value="FOLN"/>
    <property type="match status" value="3"/>
</dbReference>
<dbReference type="STRING" id="6290.A0A0N4X8D6"/>
<dbReference type="GO" id="GO:0004867">
    <property type="term" value="F:serine-type endopeptidase inhibitor activity"/>
    <property type="evidence" value="ECO:0007669"/>
    <property type="project" value="UniProtKB-KW"/>
</dbReference>
<dbReference type="Pfam" id="PF01826">
    <property type="entry name" value="TIL"/>
    <property type="match status" value="2"/>
</dbReference>
<dbReference type="SUPFAM" id="SSF57567">
    <property type="entry name" value="Serine protease inhibitors"/>
    <property type="match status" value="2"/>
</dbReference>
<feature type="domain" description="Follistatin-like" evidence="3">
    <location>
        <begin position="157"/>
        <end position="178"/>
    </location>
</feature>
<feature type="domain" description="Follistatin-like" evidence="3">
    <location>
        <begin position="26"/>
        <end position="48"/>
    </location>
</feature>
<evidence type="ECO:0000313" key="4">
    <source>
        <dbReference type="EMBL" id="VDO84980.1"/>
    </source>
</evidence>
<dbReference type="OrthoDB" id="6236007at2759"/>
<dbReference type="EMBL" id="UZAF01022407">
    <property type="protein sequence ID" value="VDO84980.1"/>
    <property type="molecule type" value="Genomic_DNA"/>
</dbReference>
<organism evidence="6">
    <name type="scientific">Haemonchus placei</name>
    <name type="common">Barber's pole worm</name>
    <dbReference type="NCBI Taxonomy" id="6290"/>
    <lineage>
        <taxon>Eukaryota</taxon>
        <taxon>Metazoa</taxon>
        <taxon>Ecdysozoa</taxon>
        <taxon>Nematoda</taxon>
        <taxon>Chromadorea</taxon>
        <taxon>Rhabditida</taxon>
        <taxon>Rhabditina</taxon>
        <taxon>Rhabditomorpha</taxon>
        <taxon>Strongyloidea</taxon>
        <taxon>Trichostrongylidae</taxon>
        <taxon>Haemonchus</taxon>
    </lineage>
</organism>
<dbReference type="Proteomes" id="UP000268014">
    <property type="component" value="Unassembled WGS sequence"/>
</dbReference>
<evidence type="ECO:0000256" key="1">
    <source>
        <dbReference type="ARBA" id="ARBA00022900"/>
    </source>
</evidence>
<evidence type="ECO:0000256" key="2">
    <source>
        <dbReference type="SAM" id="SignalP"/>
    </source>
</evidence>
<evidence type="ECO:0000313" key="6">
    <source>
        <dbReference type="WBParaSite" id="HPLM_0002062801-mRNA-1"/>
    </source>
</evidence>
<feature type="chain" id="PRO_5043124585" evidence="2">
    <location>
        <begin position="18"/>
        <end position="310"/>
    </location>
</feature>
<dbReference type="InterPro" id="IPR002919">
    <property type="entry name" value="TIL_dom"/>
</dbReference>
<feature type="signal peptide" evidence="2">
    <location>
        <begin position="1"/>
        <end position="17"/>
    </location>
</feature>
<dbReference type="InterPro" id="IPR003645">
    <property type="entry name" value="Fol_N"/>
</dbReference>
<dbReference type="AlphaFoldDB" id="A0A0N4X8D6"/>
<keyword evidence="5" id="KW-1185">Reference proteome</keyword>
<evidence type="ECO:0000313" key="5">
    <source>
        <dbReference type="Proteomes" id="UP000268014"/>
    </source>
</evidence>
<keyword evidence="1" id="KW-0722">Serine protease inhibitor</keyword>
<proteinExistence type="predicted"/>
<dbReference type="WBParaSite" id="HPLM_0002062801-mRNA-1">
    <property type="protein sequence ID" value="HPLM_0002062801-mRNA-1"/>
    <property type="gene ID" value="HPLM_0002062801"/>
</dbReference>